<proteinExistence type="inferred from homology"/>
<dbReference type="GO" id="GO:0015209">
    <property type="term" value="F:cytosine transmembrane transporter activity"/>
    <property type="evidence" value="ECO:0007669"/>
    <property type="project" value="InterPro"/>
</dbReference>
<dbReference type="GO" id="GO:0005886">
    <property type="term" value="C:plasma membrane"/>
    <property type="evidence" value="ECO:0007669"/>
    <property type="project" value="TreeGrafter"/>
</dbReference>
<dbReference type="Pfam" id="PF02133">
    <property type="entry name" value="Transp_cyt_pur"/>
    <property type="match status" value="1"/>
</dbReference>
<dbReference type="InterPro" id="IPR001248">
    <property type="entry name" value="Pur-cyt_permease"/>
</dbReference>
<dbReference type="InterPro" id="IPR030191">
    <property type="entry name" value="CodB"/>
</dbReference>
<comment type="subcellular location">
    <subcellularLocation>
        <location evidence="1">Membrane</location>
        <topology evidence="1">Multi-pass membrane protein</topology>
    </subcellularLocation>
</comment>
<keyword evidence="5 6" id="KW-0472">Membrane</keyword>
<dbReference type="PANTHER" id="PTHR30569:SF0">
    <property type="entry name" value="CYTOSINE PERMEASE"/>
    <property type="match status" value="1"/>
</dbReference>
<organism evidence="7">
    <name type="scientific">Klebsiella pneumoniae</name>
    <dbReference type="NCBI Taxonomy" id="573"/>
    <lineage>
        <taxon>Bacteria</taxon>
        <taxon>Pseudomonadati</taxon>
        <taxon>Pseudomonadota</taxon>
        <taxon>Gammaproteobacteria</taxon>
        <taxon>Enterobacterales</taxon>
        <taxon>Enterobacteriaceae</taxon>
        <taxon>Klebsiella/Raoultella group</taxon>
        <taxon>Klebsiella</taxon>
        <taxon>Klebsiella pneumoniae complex</taxon>
    </lineage>
</organism>
<feature type="transmembrane region" description="Helical" evidence="6">
    <location>
        <begin position="162"/>
        <end position="180"/>
    </location>
</feature>
<evidence type="ECO:0000256" key="6">
    <source>
        <dbReference type="SAM" id="Phobius"/>
    </source>
</evidence>
<evidence type="ECO:0000256" key="2">
    <source>
        <dbReference type="ARBA" id="ARBA00008974"/>
    </source>
</evidence>
<protein>
    <submittedName>
        <fullName evidence="7">Cytosine/purine/uracil/thiamine/allantoin permease family protein</fullName>
    </submittedName>
</protein>
<keyword evidence="3 6" id="KW-0812">Transmembrane</keyword>
<sequence length="219" mass="23203">MVFGTFASGATQATNWTRLANSSRTAILASMGSFLIGNGLMIVAGAWCAIVYQQADIVEVLILQGLSVAAVIMLCLNLLTIQGPTIYNVSAAACHLLRSERRRTLTLAAAGVGIVLAIGGMYEMLIPFLVLLGSIIPPIGGVILADYWFARSGRYPLLQNARLPRFNWLGLGAYAAGAVVAYLSPWIAPLVGITVSALVYIVLTLLSKRQPAAVAEQEP</sequence>
<dbReference type="PANTHER" id="PTHR30569">
    <property type="entry name" value="CYTOSINE TRANSPORTER CODB"/>
    <property type="match status" value="1"/>
</dbReference>
<gene>
    <name evidence="7" type="primary">codB_2</name>
    <name evidence="7" type="ORF">SAMEA4873650_00494</name>
</gene>
<feature type="transmembrane region" description="Helical" evidence="6">
    <location>
        <begin position="105"/>
        <end position="122"/>
    </location>
</feature>
<feature type="transmembrane region" description="Helical" evidence="6">
    <location>
        <begin position="128"/>
        <end position="150"/>
    </location>
</feature>
<evidence type="ECO:0000313" key="7">
    <source>
        <dbReference type="EMBL" id="VGL55043.1"/>
    </source>
</evidence>
<dbReference type="Gene3D" id="1.10.4160.10">
    <property type="entry name" value="Hydantoin permease"/>
    <property type="match status" value="1"/>
</dbReference>
<evidence type="ECO:0000256" key="1">
    <source>
        <dbReference type="ARBA" id="ARBA00004141"/>
    </source>
</evidence>
<dbReference type="AlphaFoldDB" id="A0A486NDE9"/>
<evidence type="ECO:0000256" key="4">
    <source>
        <dbReference type="ARBA" id="ARBA00022989"/>
    </source>
</evidence>
<dbReference type="EMBL" id="CAAHCU010000001">
    <property type="protein sequence ID" value="VGL55043.1"/>
    <property type="molecule type" value="Genomic_DNA"/>
</dbReference>
<name>A0A486NDE9_KLEPN</name>
<feature type="transmembrane region" description="Helical" evidence="6">
    <location>
        <begin position="186"/>
        <end position="206"/>
    </location>
</feature>
<accession>A0A486NDE9</accession>
<evidence type="ECO:0000256" key="3">
    <source>
        <dbReference type="ARBA" id="ARBA00022692"/>
    </source>
</evidence>
<keyword evidence="4 6" id="KW-1133">Transmembrane helix</keyword>
<reference evidence="7" key="1">
    <citation type="submission" date="2019-03" db="EMBL/GenBank/DDBJ databases">
        <authorList>
            <consortium name="Pathogen Informatics"/>
        </authorList>
    </citation>
    <scope>NUCLEOTIDE SEQUENCE</scope>
    <source>
        <strain evidence="7">5012STDY7626448</strain>
    </source>
</reference>
<feature type="transmembrane region" description="Helical" evidence="6">
    <location>
        <begin position="26"/>
        <end position="52"/>
    </location>
</feature>
<evidence type="ECO:0000256" key="5">
    <source>
        <dbReference type="ARBA" id="ARBA00023136"/>
    </source>
</evidence>
<comment type="similarity">
    <text evidence="2">Belongs to the purine-cytosine permease (2.A.39) family.</text>
</comment>
<feature type="transmembrane region" description="Helical" evidence="6">
    <location>
        <begin position="58"/>
        <end position="79"/>
    </location>
</feature>